<feature type="domain" description="MacB-like periplasmic core" evidence="9">
    <location>
        <begin position="21"/>
        <end position="245"/>
    </location>
</feature>
<proteinExistence type="inferred from homology"/>
<keyword evidence="2" id="KW-1003">Cell membrane</keyword>
<accession>A0A381YBR4</accession>
<sequence length="406" mass="43162">MSLFMILRIGLKALGRNKMRTSLTMLGLIIGVAAVITMVALGSGAQQSIEDQITSAGTNMISVSAGNFSSGGVRHGWGSATTLSTADAKAIREQVQGVQYVAAGVNIRAQVVSGNQNWSTRVQGTDVEFPLIRFWPTEFGTFFSPSDVSASAKVAVLGSIVRDTLFGEGADPVGQTIRIRRQPFKVIGVMAVKGPGSFGEDQDDTIFVPFTTVQKKLRGIRYVQSITVSAMSAGQTVPVSDEISALLRVQHNLIPGDEDDFRVRTLEEMANVRSEATRTMTSLLASIAGVSLLVGGIGIMNIMLVSVTERTREIGLRMAVGAKGQDVLFQFLVEAVVLSLLGGAIGIALGLGLSRGITQVLEWPTTVSLDAVIVAFGFAAITGIFFGFYPARKAAQLDPIESLRFE</sequence>
<comment type="subcellular location">
    <subcellularLocation>
        <location evidence="1">Cell membrane</location>
        <topology evidence="1">Multi-pass membrane protein</topology>
    </subcellularLocation>
</comment>
<evidence type="ECO:0000256" key="7">
    <source>
        <dbReference type="SAM" id="Phobius"/>
    </source>
</evidence>
<feature type="transmembrane region" description="Helical" evidence="7">
    <location>
        <begin position="283"/>
        <end position="307"/>
    </location>
</feature>
<keyword evidence="5 7" id="KW-0472">Membrane</keyword>
<dbReference type="AlphaFoldDB" id="A0A381YBR4"/>
<dbReference type="EMBL" id="UINC01017770">
    <property type="protein sequence ID" value="SVA74052.1"/>
    <property type="molecule type" value="Genomic_DNA"/>
</dbReference>
<dbReference type="GO" id="GO:0005886">
    <property type="term" value="C:plasma membrane"/>
    <property type="evidence" value="ECO:0007669"/>
    <property type="project" value="UniProtKB-SubCell"/>
</dbReference>
<comment type="similarity">
    <text evidence="6">Belongs to the ABC-4 integral membrane protein family.</text>
</comment>
<dbReference type="InterPro" id="IPR003838">
    <property type="entry name" value="ABC3_permease_C"/>
</dbReference>
<dbReference type="Pfam" id="PF12704">
    <property type="entry name" value="MacB_PCD"/>
    <property type="match status" value="1"/>
</dbReference>
<dbReference type="InterPro" id="IPR025857">
    <property type="entry name" value="MacB_PCD"/>
</dbReference>
<evidence type="ECO:0000256" key="3">
    <source>
        <dbReference type="ARBA" id="ARBA00022692"/>
    </source>
</evidence>
<evidence type="ECO:0000256" key="6">
    <source>
        <dbReference type="ARBA" id="ARBA00038076"/>
    </source>
</evidence>
<feature type="domain" description="ABC3 transporter permease C-terminal" evidence="8">
    <location>
        <begin position="286"/>
        <end position="399"/>
    </location>
</feature>
<dbReference type="GO" id="GO:0022857">
    <property type="term" value="F:transmembrane transporter activity"/>
    <property type="evidence" value="ECO:0007669"/>
    <property type="project" value="TreeGrafter"/>
</dbReference>
<name>A0A381YBR4_9ZZZZ</name>
<protein>
    <recommendedName>
        <fullName evidence="11">Multidrug ABC transporter substrate-binding protein</fullName>
    </recommendedName>
</protein>
<keyword evidence="3 7" id="KW-0812">Transmembrane</keyword>
<gene>
    <name evidence="10" type="ORF">METZ01_LOCUS126906</name>
</gene>
<evidence type="ECO:0008006" key="11">
    <source>
        <dbReference type="Google" id="ProtNLM"/>
    </source>
</evidence>
<dbReference type="PANTHER" id="PTHR30572">
    <property type="entry name" value="MEMBRANE COMPONENT OF TRANSPORTER-RELATED"/>
    <property type="match status" value="1"/>
</dbReference>
<reference evidence="10" key="1">
    <citation type="submission" date="2018-05" db="EMBL/GenBank/DDBJ databases">
        <authorList>
            <person name="Lanie J.A."/>
            <person name="Ng W.-L."/>
            <person name="Kazmierczak K.M."/>
            <person name="Andrzejewski T.M."/>
            <person name="Davidsen T.M."/>
            <person name="Wayne K.J."/>
            <person name="Tettelin H."/>
            <person name="Glass J.I."/>
            <person name="Rusch D."/>
            <person name="Podicherti R."/>
            <person name="Tsui H.-C.T."/>
            <person name="Winkler M.E."/>
        </authorList>
    </citation>
    <scope>NUCLEOTIDE SEQUENCE</scope>
</reference>
<evidence type="ECO:0000256" key="5">
    <source>
        <dbReference type="ARBA" id="ARBA00023136"/>
    </source>
</evidence>
<dbReference type="InterPro" id="IPR050250">
    <property type="entry name" value="Macrolide_Exporter_MacB"/>
</dbReference>
<organism evidence="10">
    <name type="scientific">marine metagenome</name>
    <dbReference type="NCBI Taxonomy" id="408172"/>
    <lineage>
        <taxon>unclassified sequences</taxon>
        <taxon>metagenomes</taxon>
        <taxon>ecological metagenomes</taxon>
    </lineage>
</organism>
<evidence type="ECO:0000256" key="2">
    <source>
        <dbReference type="ARBA" id="ARBA00022475"/>
    </source>
</evidence>
<keyword evidence="4 7" id="KW-1133">Transmembrane helix</keyword>
<evidence type="ECO:0000259" key="9">
    <source>
        <dbReference type="Pfam" id="PF12704"/>
    </source>
</evidence>
<evidence type="ECO:0000313" key="10">
    <source>
        <dbReference type="EMBL" id="SVA74052.1"/>
    </source>
</evidence>
<dbReference type="Pfam" id="PF02687">
    <property type="entry name" value="FtsX"/>
    <property type="match status" value="1"/>
</dbReference>
<feature type="transmembrane region" description="Helical" evidence="7">
    <location>
        <begin position="371"/>
        <end position="389"/>
    </location>
</feature>
<dbReference type="PANTHER" id="PTHR30572:SF4">
    <property type="entry name" value="ABC TRANSPORTER PERMEASE YTRF"/>
    <property type="match status" value="1"/>
</dbReference>
<evidence type="ECO:0000256" key="4">
    <source>
        <dbReference type="ARBA" id="ARBA00022989"/>
    </source>
</evidence>
<evidence type="ECO:0000256" key="1">
    <source>
        <dbReference type="ARBA" id="ARBA00004651"/>
    </source>
</evidence>
<evidence type="ECO:0000259" key="8">
    <source>
        <dbReference type="Pfam" id="PF02687"/>
    </source>
</evidence>
<feature type="transmembrane region" description="Helical" evidence="7">
    <location>
        <begin position="327"/>
        <end position="351"/>
    </location>
</feature>